<sequence length="263" mass="28489">MLGSEAFAWLSGAKKVAEAFDLARLPLHSADNNKAVETFPVRILLVEDHPPLAASVAQALRGAGWSVDLLTDGVAADLALASEDYALAILDVGLPRLDGFQVLARLRDRGKTLPVLMLTARGEVADRVHGLNLGADDYLAKPFELAELEARVKALLRRSVQGGEQQQRCGALVYDLGTRRFSLGDEVLALTSREQAVLQALIARPGRVMSKEQLAAQVFGLDEEASPDAIEIYVHRLRKKLEGRGVRIVTFRGLGYLLEASDG</sequence>
<dbReference type="SUPFAM" id="SSF52172">
    <property type="entry name" value="CheY-like"/>
    <property type="match status" value="1"/>
</dbReference>
<accession>A0A1I5XRH6</accession>
<dbReference type="SMART" id="SM00448">
    <property type="entry name" value="REC"/>
    <property type="match status" value="1"/>
</dbReference>
<organism evidence="10 11">
    <name type="scientific">Geopseudomonas sagittaria</name>
    <dbReference type="NCBI Taxonomy" id="1135990"/>
    <lineage>
        <taxon>Bacteria</taxon>
        <taxon>Pseudomonadati</taxon>
        <taxon>Pseudomonadota</taxon>
        <taxon>Gammaproteobacteria</taxon>
        <taxon>Pseudomonadales</taxon>
        <taxon>Pseudomonadaceae</taxon>
        <taxon>Geopseudomonas</taxon>
    </lineage>
</organism>
<dbReference type="GO" id="GO:0000156">
    <property type="term" value="F:phosphorelay response regulator activity"/>
    <property type="evidence" value="ECO:0007669"/>
    <property type="project" value="TreeGrafter"/>
</dbReference>
<evidence type="ECO:0000259" key="9">
    <source>
        <dbReference type="PROSITE" id="PS51755"/>
    </source>
</evidence>
<dbReference type="PANTHER" id="PTHR48111:SF67">
    <property type="entry name" value="TRANSCRIPTIONAL REGULATORY PROTEIN TCTD"/>
    <property type="match status" value="1"/>
</dbReference>
<dbReference type="AlphaFoldDB" id="A0A1I5XRH6"/>
<dbReference type="InterPro" id="IPR011006">
    <property type="entry name" value="CheY-like_superfamily"/>
</dbReference>
<dbReference type="FunFam" id="3.40.50.2300:FF:000002">
    <property type="entry name" value="DNA-binding response regulator PhoP"/>
    <property type="match status" value="1"/>
</dbReference>
<dbReference type="Gene3D" id="3.40.50.2300">
    <property type="match status" value="1"/>
</dbReference>
<feature type="modified residue" description="4-aspartylphosphate" evidence="6">
    <location>
        <position position="91"/>
    </location>
</feature>
<feature type="DNA-binding region" description="OmpR/PhoB-type" evidence="7">
    <location>
        <begin position="164"/>
        <end position="260"/>
    </location>
</feature>
<evidence type="ECO:0000256" key="3">
    <source>
        <dbReference type="ARBA" id="ARBA00023015"/>
    </source>
</evidence>
<dbReference type="PANTHER" id="PTHR48111">
    <property type="entry name" value="REGULATOR OF RPOS"/>
    <property type="match status" value="1"/>
</dbReference>
<dbReference type="GO" id="GO:0032993">
    <property type="term" value="C:protein-DNA complex"/>
    <property type="evidence" value="ECO:0007669"/>
    <property type="project" value="TreeGrafter"/>
</dbReference>
<dbReference type="InterPro" id="IPR001789">
    <property type="entry name" value="Sig_transdc_resp-reg_receiver"/>
</dbReference>
<proteinExistence type="predicted"/>
<gene>
    <name evidence="10" type="ORF">SAMN05216229_11763</name>
</gene>
<dbReference type="CDD" id="cd17624">
    <property type="entry name" value="REC_OmpR_PmrA-like"/>
    <property type="match status" value="1"/>
</dbReference>
<dbReference type="PROSITE" id="PS51755">
    <property type="entry name" value="OMPR_PHOB"/>
    <property type="match status" value="1"/>
</dbReference>
<feature type="domain" description="OmpR/PhoB-type" evidence="9">
    <location>
        <begin position="164"/>
        <end position="260"/>
    </location>
</feature>
<feature type="domain" description="Response regulatory" evidence="8">
    <location>
        <begin position="42"/>
        <end position="156"/>
    </location>
</feature>
<evidence type="ECO:0000256" key="6">
    <source>
        <dbReference type="PROSITE-ProRule" id="PRU00169"/>
    </source>
</evidence>
<keyword evidence="2" id="KW-0902">Two-component regulatory system</keyword>
<evidence type="ECO:0000313" key="11">
    <source>
        <dbReference type="Proteomes" id="UP000243084"/>
    </source>
</evidence>
<reference evidence="11" key="1">
    <citation type="submission" date="2016-10" db="EMBL/GenBank/DDBJ databases">
        <authorList>
            <person name="Varghese N."/>
            <person name="Submissions S."/>
        </authorList>
    </citation>
    <scope>NUCLEOTIDE SEQUENCE [LARGE SCALE GENOMIC DNA]</scope>
    <source>
        <strain evidence="11">JCM 18195</strain>
    </source>
</reference>
<dbReference type="Gene3D" id="1.10.10.10">
    <property type="entry name" value="Winged helix-like DNA-binding domain superfamily/Winged helix DNA-binding domain"/>
    <property type="match status" value="1"/>
</dbReference>
<dbReference type="GO" id="GO:0005829">
    <property type="term" value="C:cytosol"/>
    <property type="evidence" value="ECO:0007669"/>
    <property type="project" value="TreeGrafter"/>
</dbReference>
<dbReference type="Proteomes" id="UP000243084">
    <property type="component" value="Unassembled WGS sequence"/>
</dbReference>
<evidence type="ECO:0000259" key="8">
    <source>
        <dbReference type="PROSITE" id="PS50110"/>
    </source>
</evidence>
<dbReference type="InterPro" id="IPR036388">
    <property type="entry name" value="WH-like_DNA-bd_sf"/>
</dbReference>
<keyword evidence="4 7" id="KW-0238">DNA-binding</keyword>
<keyword evidence="3" id="KW-0805">Transcription regulation</keyword>
<dbReference type="GO" id="GO:0006355">
    <property type="term" value="P:regulation of DNA-templated transcription"/>
    <property type="evidence" value="ECO:0007669"/>
    <property type="project" value="InterPro"/>
</dbReference>
<dbReference type="GO" id="GO:0000976">
    <property type="term" value="F:transcription cis-regulatory region binding"/>
    <property type="evidence" value="ECO:0007669"/>
    <property type="project" value="TreeGrafter"/>
</dbReference>
<dbReference type="PROSITE" id="PS50110">
    <property type="entry name" value="RESPONSE_REGULATORY"/>
    <property type="match status" value="1"/>
</dbReference>
<dbReference type="CDD" id="cd00383">
    <property type="entry name" value="trans_reg_C"/>
    <property type="match status" value="1"/>
</dbReference>
<dbReference type="InterPro" id="IPR001867">
    <property type="entry name" value="OmpR/PhoB-type_DNA-bd"/>
</dbReference>
<evidence type="ECO:0000313" key="10">
    <source>
        <dbReference type="EMBL" id="SFQ34426.1"/>
    </source>
</evidence>
<evidence type="ECO:0000256" key="7">
    <source>
        <dbReference type="PROSITE-ProRule" id="PRU01091"/>
    </source>
</evidence>
<evidence type="ECO:0000256" key="2">
    <source>
        <dbReference type="ARBA" id="ARBA00023012"/>
    </source>
</evidence>
<evidence type="ECO:0000256" key="4">
    <source>
        <dbReference type="ARBA" id="ARBA00023125"/>
    </source>
</evidence>
<name>A0A1I5XRH6_9GAMM</name>
<dbReference type="InterPro" id="IPR039420">
    <property type="entry name" value="WalR-like"/>
</dbReference>
<dbReference type="EMBL" id="FOXM01000017">
    <property type="protein sequence ID" value="SFQ34426.1"/>
    <property type="molecule type" value="Genomic_DNA"/>
</dbReference>
<keyword evidence="1 6" id="KW-0597">Phosphoprotein</keyword>
<dbReference type="Pfam" id="PF00486">
    <property type="entry name" value="Trans_reg_C"/>
    <property type="match status" value="1"/>
</dbReference>
<keyword evidence="5" id="KW-0804">Transcription</keyword>
<evidence type="ECO:0000256" key="1">
    <source>
        <dbReference type="ARBA" id="ARBA00022553"/>
    </source>
</evidence>
<keyword evidence="11" id="KW-1185">Reference proteome</keyword>
<dbReference type="Gene3D" id="6.10.250.690">
    <property type="match status" value="1"/>
</dbReference>
<dbReference type="SMART" id="SM00862">
    <property type="entry name" value="Trans_reg_C"/>
    <property type="match status" value="1"/>
</dbReference>
<protein>
    <submittedName>
        <fullName evidence="10">Two-component system, OmpR family, response regulator TctD</fullName>
    </submittedName>
</protein>
<evidence type="ECO:0000256" key="5">
    <source>
        <dbReference type="ARBA" id="ARBA00023163"/>
    </source>
</evidence>
<dbReference type="Pfam" id="PF00072">
    <property type="entry name" value="Response_reg"/>
    <property type="match status" value="1"/>
</dbReference>